<feature type="coiled-coil region" evidence="5">
    <location>
        <begin position="312"/>
        <end position="415"/>
    </location>
</feature>
<dbReference type="Proteomes" id="UP001146793">
    <property type="component" value="Unassembled WGS sequence"/>
</dbReference>
<feature type="region of interest" description="Disordered" evidence="6">
    <location>
        <begin position="1"/>
        <end position="28"/>
    </location>
</feature>
<dbReference type="GO" id="GO:0008270">
    <property type="term" value="F:zinc ion binding"/>
    <property type="evidence" value="ECO:0007669"/>
    <property type="project" value="UniProtKB-KW"/>
</dbReference>
<dbReference type="Pfam" id="PF07534">
    <property type="entry name" value="TLD"/>
    <property type="match status" value="1"/>
</dbReference>
<dbReference type="Pfam" id="PF00643">
    <property type="entry name" value="zf-B_box"/>
    <property type="match status" value="3"/>
</dbReference>
<sequence>MNNPKNQKKPKSNLKLNKQKRQDPQRLKDIRIPVEPLIPECEVCERQKANFYCTECKVHYCQNCESQVHTSFLKKKHQEFTFQEPYNPQENSDNNRTEKCPIHQNNKLSRYCKNCKKLICNECSFDHTNHETIAFDQPMDFYKELINEQKKFTQNHFERINEKFKRLKNSEKEMKSKKEKIFSEISEFYLNQKKLLDLLEQNEIKLANDFFQQISKSMNKEKQTINDIQYSTKTLLKQFNKLESNIIQSNSFGFFKLFSQMQLNKTQEKPKSELPRLCNEHKNKPYEFFCIDHKQLLCSHCLTLNHRKCNQVVNLEEGYEKIQNELEEVIKEINSINEKKKEFVRKIQNEKINSLKDKQINIELVKKNYQKLNELTQYQFKKMNEEISIQQNEKYLKLNKQSMKIQKEIDELNESEMIIKEIEICKKYNDYQQILINFFKLKKLLPILNKNKKNKLICNSKFNKINIISNDLKQNLKNWKLNLPFDPNKTQINLPNEIQLENKFQFSILLKNQFNETINAQEFNPKAEILKSNSNEMITEITKFKEGTNQELIGEYLFQEEGEYQIIISINDQKIPKSPFNLKVIDHFFKEESEILQKENNPKFNQILEKWIKEAGCNSNFQRRFNSRTDGWKYQTFHEKCDNKGKSIVLIKLKNKSLFGGFTAIDWDSSTSGKYKRSTGNKSFLFSLISLDPNFKEPLKMPIYRNQNKEIYCNSKYGPIFGGGSDLRLGYENQNMNKNNYSYLGGTYKPPFGYKEGSNEAKKFLAGSFGNWEIFQIEIFCEN</sequence>
<dbReference type="PANTHER" id="PTHR25462:SF296">
    <property type="entry name" value="MEIOTIC P26, ISOFORM F"/>
    <property type="match status" value="1"/>
</dbReference>
<accession>A0AAV7Z595</accession>
<proteinExistence type="predicted"/>
<dbReference type="Gene3D" id="3.30.160.60">
    <property type="entry name" value="Classic Zinc Finger"/>
    <property type="match status" value="2"/>
</dbReference>
<dbReference type="EMBL" id="JANTQA010000034">
    <property type="protein sequence ID" value="KAJ3437266.1"/>
    <property type="molecule type" value="Genomic_DNA"/>
</dbReference>
<name>A0AAV7Z595_9EUKA</name>
<evidence type="ECO:0000259" key="7">
    <source>
        <dbReference type="PROSITE" id="PS50119"/>
    </source>
</evidence>
<dbReference type="InterPro" id="IPR006571">
    <property type="entry name" value="TLDc_dom"/>
</dbReference>
<evidence type="ECO:0000259" key="8">
    <source>
        <dbReference type="PROSITE" id="PS51886"/>
    </source>
</evidence>
<keyword evidence="2" id="KW-0862">Zinc</keyword>
<dbReference type="SMART" id="SM00336">
    <property type="entry name" value="BBOX"/>
    <property type="match status" value="3"/>
</dbReference>
<dbReference type="PROSITE" id="PS50119">
    <property type="entry name" value="ZF_BBOX"/>
    <property type="match status" value="3"/>
</dbReference>
<evidence type="ECO:0000256" key="6">
    <source>
        <dbReference type="SAM" id="MobiDB-lite"/>
    </source>
</evidence>
<keyword evidence="5" id="KW-0175">Coiled coil</keyword>
<dbReference type="PANTHER" id="PTHR25462">
    <property type="entry name" value="BONUS, ISOFORM C-RELATED"/>
    <property type="match status" value="1"/>
</dbReference>
<keyword evidence="3" id="KW-0863">Zinc-finger</keyword>
<feature type="domain" description="TLDc" evidence="8">
    <location>
        <begin position="594"/>
        <end position="783"/>
    </location>
</feature>
<dbReference type="SUPFAM" id="SSF81296">
    <property type="entry name" value="E set domains"/>
    <property type="match status" value="1"/>
</dbReference>
<dbReference type="InterPro" id="IPR014756">
    <property type="entry name" value="Ig_E-set"/>
</dbReference>
<dbReference type="InterPro" id="IPR049808">
    <property type="entry name" value="CONSTANS-like_Bbox1"/>
</dbReference>
<dbReference type="InterPro" id="IPR047153">
    <property type="entry name" value="TRIM45/56/19-like"/>
</dbReference>
<feature type="domain" description="B box-type" evidence="7">
    <location>
        <begin position="95"/>
        <end position="135"/>
    </location>
</feature>
<dbReference type="CDD" id="cd19756">
    <property type="entry name" value="Bbox2"/>
    <property type="match status" value="2"/>
</dbReference>
<feature type="repeat" description="Filamin" evidence="4">
    <location>
        <begin position="555"/>
        <end position="584"/>
    </location>
</feature>
<dbReference type="InterPro" id="IPR013783">
    <property type="entry name" value="Ig-like_fold"/>
</dbReference>
<feature type="domain" description="B box-type" evidence="7">
    <location>
        <begin position="41"/>
        <end position="80"/>
    </location>
</feature>
<organism evidence="9 10">
    <name type="scientific">Anaeramoeba flamelloides</name>
    <dbReference type="NCBI Taxonomy" id="1746091"/>
    <lineage>
        <taxon>Eukaryota</taxon>
        <taxon>Metamonada</taxon>
        <taxon>Anaeramoebidae</taxon>
        <taxon>Anaeramoeba</taxon>
    </lineage>
</organism>
<evidence type="ECO:0000256" key="5">
    <source>
        <dbReference type="SAM" id="Coils"/>
    </source>
</evidence>
<dbReference type="InterPro" id="IPR000315">
    <property type="entry name" value="Znf_B-box"/>
</dbReference>
<dbReference type="CDD" id="cd19821">
    <property type="entry name" value="Bbox1_BBX-like"/>
    <property type="match status" value="1"/>
</dbReference>
<feature type="domain" description="B box-type" evidence="7">
    <location>
        <begin position="273"/>
        <end position="315"/>
    </location>
</feature>
<protein>
    <submittedName>
        <fullName evidence="9">Tripartite motif-containing 33-like</fullName>
    </submittedName>
</protein>
<evidence type="ECO:0000256" key="2">
    <source>
        <dbReference type="ARBA" id="ARBA00022833"/>
    </source>
</evidence>
<evidence type="ECO:0000313" key="9">
    <source>
        <dbReference type="EMBL" id="KAJ3437266.1"/>
    </source>
</evidence>
<reference evidence="9" key="1">
    <citation type="submission" date="2022-08" db="EMBL/GenBank/DDBJ databases">
        <title>Novel sulphate-reducing endosymbionts in the free-living metamonad Anaeramoeba.</title>
        <authorList>
            <person name="Jerlstrom-Hultqvist J."/>
            <person name="Cepicka I."/>
            <person name="Gallot-Lavallee L."/>
            <person name="Salas-Leiva D."/>
            <person name="Curtis B.A."/>
            <person name="Zahonova K."/>
            <person name="Pipaliya S."/>
            <person name="Dacks J."/>
            <person name="Roger A.J."/>
        </authorList>
    </citation>
    <scope>NUCLEOTIDE SEQUENCE</scope>
    <source>
        <strain evidence="9">Busselton2</strain>
    </source>
</reference>
<dbReference type="PROSITE" id="PS51886">
    <property type="entry name" value="TLDC"/>
    <property type="match status" value="1"/>
</dbReference>
<evidence type="ECO:0000256" key="4">
    <source>
        <dbReference type="PROSITE-ProRule" id="PRU00087"/>
    </source>
</evidence>
<feature type="compositionally biased region" description="Basic residues" evidence="6">
    <location>
        <begin position="1"/>
        <end position="12"/>
    </location>
</feature>
<gene>
    <name evidence="9" type="ORF">M0812_17738</name>
</gene>
<evidence type="ECO:0000256" key="1">
    <source>
        <dbReference type="ARBA" id="ARBA00022723"/>
    </source>
</evidence>
<dbReference type="SUPFAM" id="SSF57845">
    <property type="entry name" value="B-box zinc-binding domain"/>
    <property type="match status" value="2"/>
</dbReference>
<dbReference type="PROSITE" id="PS50194">
    <property type="entry name" value="FILAMIN_REPEAT"/>
    <property type="match status" value="1"/>
</dbReference>
<dbReference type="AlphaFoldDB" id="A0AAV7Z595"/>
<comment type="caution">
    <text evidence="9">The sequence shown here is derived from an EMBL/GenBank/DDBJ whole genome shotgun (WGS) entry which is preliminary data.</text>
</comment>
<keyword evidence="1" id="KW-0479">Metal-binding</keyword>
<dbReference type="Gene3D" id="2.60.40.10">
    <property type="entry name" value="Immunoglobulins"/>
    <property type="match status" value="1"/>
</dbReference>
<dbReference type="Pfam" id="PF00630">
    <property type="entry name" value="Filamin"/>
    <property type="match status" value="1"/>
</dbReference>
<dbReference type="InterPro" id="IPR017868">
    <property type="entry name" value="Filamin/ABP280_repeat-like"/>
</dbReference>
<evidence type="ECO:0000313" key="10">
    <source>
        <dbReference type="Proteomes" id="UP001146793"/>
    </source>
</evidence>
<evidence type="ECO:0000256" key="3">
    <source>
        <dbReference type="PROSITE-ProRule" id="PRU00024"/>
    </source>
</evidence>